<dbReference type="GO" id="GO:0016787">
    <property type="term" value="F:hydrolase activity"/>
    <property type="evidence" value="ECO:0007669"/>
    <property type="project" value="UniProtKB-KW"/>
</dbReference>
<dbReference type="InterPro" id="IPR000073">
    <property type="entry name" value="AB_hydrolase_1"/>
</dbReference>
<evidence type="ECO:0000313" key="3">
    <source>
        <dbReference type="Proteomes" id="UP001595733"/>
    </source>
</evidence>
<dbReference type="SUPFAM" id="SSF53474">
    <property type="entry name" value="alpha/beta-Hydrolases"/>
    <property type="match status" value="1"/>
</dbReference>
<comment type="caution">
    <text evidence="2">The sequence shown here is derived from an EMBL/GenBank/DDBJ whole genome shotgun (WGS) entry which is preliminary data.</text>
</comment>
<evidence type="ECO:0000259" key="1">
    <source>
        <dbReference type="Pfam" id="PF00561"/>
    </source>
</evidence>
<sequence length="266" mass="29881">MIRQSKEDSGLAYKQVGRGVPVVFLHGFCGSKAYWSSMEAALKSQVEAYYVDLPGHGDSRTYLKTSIEEYAELLHTWKTEVGLDQFILIGHSLGGYIALTYAEKYTQDLLGYALIHSTAFPDSDEGKEGRDAGIKKIESEGMTAFINGLVPKLFDKEFSQKHSEVLYHAKKIGASTNSDQAIAFLKAMKNRHDRRAVLKKREIPHLLVAGENDSVIPSYKTFISESPYATEKLVKNSAHMSMYESPEVLSETVIQWIQQLRIPLRN</sequence>
<dbReference type="Pfam" id="PF00561">
    <property type="entry name" value="Abhydrolase_1"/>
    <property type="match status" value="1"/>
</dbReference>
<dbReference type="PANTHER" id="PTHR42886">
    <property type="entry name" value="RE40534P-RELATED"/>
    <property type="match status" value="1"/>
</dbReference>
<proteinExistence type="predicted"/>
<gene>
    <name evidence="2" type="ORF">ACFO0S_07635</name>
</gene>
<feature type="domain" description="AB hydrolase-1" evidence="1">
    <location>
        <begin position="21"/>
        <end position="245"/>
    </location>
</feature>
<dbReference type="Proteomes" id="UP001595733">
    <property type="component" value="Unassembled WGS sequence"/>
</dbReference>
<dbReference type="EMBL" id="JBHSEF010000021">
    <property type="protein sequence ID" value="MFC4354916.1"/>
    <property type="molecule type" value="Genomic_DNA"/>
</dbReference>
<accession>A0ABV8UWG4</accession>
<evidence type="ECO:0000313" key="2">
    <source>
        <dbReference type="EMBL" id="MFC4354916.1"/>
    </source>
</evidence>
<keyword evidence="3" id="KW-1185">Reference proteome</keyword>
<dbReference type="RefSeq" id="WP_378141207.1">
    <property type="nucleotide sequence ID" value="NZ_JBHSEF010000021.1"/>
</dbReference>
<keyword evidence="2" id="KW-0378">Hydrolase</keyword>
<protein>
    <submittedName>
        <fullName evidence="2">Alpha/beta fold hydrolase</fullName>
    </submittedName>
</protein>
<reference evidence="3" key="1">
    <citation type="journal article" date="2019" name="Int. J. Syst. Evol. Microbiol.">
        <title>The Global Catalogue of Microorganisms (GCM) 10K type strain sequencing project: providing services to taxonomists for standard genome sequencing and annotation.</title>
        <authorList>
            <consortium name="The Broad Institute Genomics Platform"/>
            <consortium name="The Broad Institute Genome Sequencing Center for Infectious Disease"/>
            <person name="Wu L."/>
            <person name="Ma J."/>
        </authorList>
    </citation>
    <scope>NUCLEOTIDE SEQUENCE [LARGE SCALE GENOMIC DNA]</scope>
    <source>
        <strain evidence="3">CCUG 50353</strain>
    </source>
</reference>
<organism evidence="2 3">
    <name type="scientific">Chryseomicrobium palamuruense</name>
    <dbReference type="NCBI Taxonomy" id="682973"/>
    <lineage>
        <taxon>Bacteria</taxon>
        <taxon>Bacillati</taxon>
        <taxon>Bacillota</taxon>
        <taxon>Bacilli</taxon>
        <taxon>Bacillales</taxon>
        <taxon>Caryophanaceae</taxon>
        <taxon>Chryseomicrobium</taxon>
    </lineage>
</organism>
<name>A0ABV8UWG4_9BACL</name>
<dbReference type="InterPro" id="IPR029058">
    <property type="entry name" value="AB_hydrolase_fold"/>
</dbReference>
<dbReference type="PANTHER" id="PTHR42886:SF29">
    <property type="entry name" value="PUMMELIG, ISOFORM A"/>
    <property type="match status" value="1"/>
</dbReference>
<dbReference type="Gene3D" id="3.40.50.1820">
    <property type="entry name" value="alpha/beta hydrolase"/>
    <property type="match status" value="1"/>
</dbReference>
<dbReference type="PRINTS" id="PR00111">
    <property type="entry name" value="ABHYDROLASE"/>
</dbReference>